<feature type="chain" id="PRO_5046717468" evidence="12">
    <location>
        <begin position="34"/>
        <end position="877"/>
    </location>
</feature>
<dbReference type="InterPro" id="IPR000531">
    <property type="entry name" value="Beta-barrel_TonB"/>
</dbReference>
<evidence type="ECO:0000256" key="7">
    <source>
        <dbReference type="ARBA" id="ARBA00023136"/>
    </source>
</evidence>
<dbReference type="InterPro" id="IPR010104">
    <property type="entry name" value="TonB_rcpt_bac"/>
</dbReference>
<evidence type="ECO:0000256" key="4">
    <source>
        <dbReference type="ARBA" id="ARBA00022452"/>
    </source>
</evidence>
<evidence type="ECO:0000256" key="3">
    <source>
        <dbReference type="ARBA" id="ARBA00022448"/>
    </source>
</evidence>
<feature type="domain" description="TonB-dependent receptor plug" evidence="14">
    <location>
        <begin position="71"/>
        <end position="181"/>
    </location>
</feature>
<evidence type="ECO:0000259" key="13">
    <source>
        <dbReference type="Pfam" id="PF00593"/>
    </source>
</evidence>
<gene>
    <name evidence="15" type="ORF">GTP69_20160</name>
</gene>
<dbReference type="NCBIfam" id="TIGR01782">
    <property type="entry name" value="TonB-Xanth-Caul"/>
    <property type="match status" value="1"/>
</dbReference>
<keyword evidence="5 10" id="KW-0812">Transmembrane</keyword>
<dbReference type="InterPro" id="IPR012910">
    <property type="entry name" value="Plug_dom"/>
</dbReference>
<dbReference type="Proteomes" id="UP000642144">
    <property type="component" value="Unassembled WGS sequence"/>
</dbReference>
<keyword evidence="6 11" id="KW-0798">TonB box</keyword>
<dbReference type="PANTHER" id="PTHR40980">
    <property type="entry name" value="PLUG DOMAIN-CONTAINING PROTEIN"/>
    <property type="match status" value="1"/>
</dbReference>
<dbReference type="PANTHER" id="PTHR40980:SF4">
    <property type="entry name" value="TONB-DEPENDENT RECEPTOR-LIKE BETA-BARREL DOMAIN-CONTAINING PROTEIN"/>
    <property type="match status" value="1"/>
</dbReference>
<evidence type="ECO:0000256" key="12">
    <source>
        <dbReference type="SAM" id="SignalP"/>
    </source>
</evidence>
<sequence length="877" mass="93786">MKIKCRKYIAVRPYKHTVIALAIGQLFAVTAMAATDSAAEAAGDGASASGELQTVKVAGQHTPRAAARKQQENAPNLVNVLSSEDIIKLPDVNAGEALRRVPGISMSMGSGEGRFINIRGLDADLTTTTFGGVRLPPTNVSTPFGGGRAVEMGVIPAGMIGSITVTKTNKPEQDAEALGGTVEITPKALAPSQDAFLNGKIGVGIEPLRSTGVSDLSVSGGTRFGMGASPSSGLTGYSDRPFSFVGTASFYRDKRGSDDLEGSYSSKSPFSKAYSSLDQRYYSLTRHRYGIGGELSYEPDAANKWYVRYYDSGYRETINRQRLTYNFSGAPVANADGSFTDAKTTLSKSLRDEQETMSSQVFTLGGKHTLAGGARVDYDVAHTAGTDDRPFDYNSTFANPTSTAATYNNVANANYPTISTAGVNPASPAGFVLSSFNNTPLRARTTEWSGAANLALPTHLTSAPDEELKLGVSVRERTNDYHVYPYTYSAVPAVPLSQTIIGAPVTYYGNSLQNGYNVSDQAMRDLYAQGSGFVRNTAADTLNSAKQSTHNTENVFAAYVQQQVNFDKLGLLAGVRVETTKADHAGNAITGSTVTPVQTSNSYTNLFPSVQARYELAPASLLRASFSSTIARPGFNQTSAATNIDVGNNIVTTGNPNLKPTLSNNFDLSYERYLPQGGILSVGVFDKALRNYIVNRSVVQTFASSGAYTGIAPNTRVVTYGNVSSARATGLEANFEQRFTTLPGVLGGLGAAFNWTYVDSSLEIRPGEKKMLPSTSRNTYNGAVFWERDGLNLRLAANYMSRNMYSIGSNSSSDVFAESRVSADFGASYQVNKHYGVFFNAKNLTNTALKYTQGSADRVIQRETYGMTLEAGATFNF</sequence>
<dbReference type="InterPro" id="IPR036942">
    <property type="entry name" value="Beta-barrel_TonB_sf"/>
</dbReference>
<keyword evidence="12" id="KW-0732">Signal</keyword>
<evidence type="ECO:0000256" key="10">
    <source>
        <dbReference type="PROSITE-ProRule" id="PRU01360"/>
    </source>
</evidence>
<organism evidence="15 16">
    <name type="scientific">Duganella levis</name>
    <dbReference type="NCBI Taxonomy" id="2692169"/>
    <lineage>
        <taxon>Bacteria</taxon>
        <taxon>Pseudomonadati</taxon>
        <taxon>Pseudomonadota</taxon>
        <taxon>Betaproteobacteria</taxon>
        <taxon>Burkholderiales</taxon>
        <taxon>Oxalobacteraceae</taxon>
        <taxon>Telluria group</taxon>
        <taxon>Duganella</taxon>
    </lineage>
</organism>
<dbReference type="InterPro" id="IPR039426">
    <property type="entry name" value="TonB-dep_rcpt-like"/>
</dbReference>
<dbReference type="Pfam" id="PF07715">
    <property type="entry name" value="Plug"/>
    <property type="match status" value="1"/>
</dbReference>
<comment type="subcellular location">
    <subcellularLocation>
        <location evidence="1 10">Cell outer membrane</location>
        <topology evidence="1 10">Multi-pass membrane protein</topology>
    </subcellularLocation>
</comment>
<keyword evidence="7 10" id="KW-0472">Membrane</keyword>
<dbReference type="EMBL" id="WWCT01000017">
    <property type="protein sequence ID" value="MYN28718.1"/>
    <property type="molecule type" value="Genomic_DNA"/>
</dbReference>
<evidence type="ECO:0000256" key="5">
    <source>
        <dbReference type="ARBA" id="ARBA00022692"/>
    </source>
</evidence>
<evidence type="ECO:0000313" key="15">
    <source>
        <dbReference type="EMBL" id="MYN28718.1"/>
    </source>
</evidence>
<keyword evidence="8 15" id="KW-0675">Receptor</keyword>
<dbReference type="InterPro" id="IPR037066">
    <property type="entry name" value="Plug_dom_sf"/>
</dbReference>
<feature type="signal peptide" evidence="12">
    <location>
        <begin position="1"/>
        <end position="33"/>
    </location>
</feature>
<evidence type="ECO:0000256" key="11">
    <source>
        <dbReference type="RuleBase" id="RU003357"/>
    </source>
</evidence>
<dbReference type="PROSITE" id="PS52016">
    <property type="entry name" value="TONB_DEPENDENT_REC_3"/>
    <property type="match status" value="1"/>
</dbReference>
<evidence type="ECO:0000256" key="6">
    <source>
        <dbReference type="ARBA" id="ARBA00023077"/>
    </source>
</evidence>
<reference evidence="15 16" key="1">
    <citation type="submission" date="2019-12" db="EMBL/GenBank/DDBJ databases">
        <title>Novel species isolated from a subtropical stream in China.</title>
        <authorList>
            <person name="Lu H."/>
        </authorList>
    </citation>
    <scope>NUCLEOTIDE SEQUENCE [LARGE SCALE GENOMIC DNA]</scope>
    <source>
        <strain evidence="15 16">CY42W</strain>
    </source>
</reference>
<comment type="similarity">
    <text evidence="2 10 11">Belongs to the TonB-dependent receptor family.</text>
</comment>
<name>A0ABW9W442_9BURK</name>
<dbReference type="Gene3D" id="2.40.170.20">
    <property type="entry name" value="TonB-dependent receptor, beta-barrel domain"/>
    <property type="match status" value="1"/>
</dbReference>
<evidence type="ECO:0000313" key="16">
    <source>
        <dbReference type="Proteomes" id="UP000642144"/>
    </source>
</evidence>
<protein>
    <submittedName>
        <fullName evidence="15">TonB-dependent receptor</fullName>
    </submittedName>
</protein>
<keyword evidence="16" id="KW-1185">Reference proteome</keyword>
<dbReference type="SUPFAM" id="SSF56935">
    <property type="entry name" value="Porins"/>
    <property type="match status" value="1"/>
</dbReference>
<evidence type="ECO:0000256" key="1">
    <source>
        <dbReference type="ARBA" id="ARBA00004571"/>
    </source>
</evidence>
<dbReference type="Pfam" id="PF00593">
    <property type="entry name" value="TonB_dep_Rec_b-barrel"/>
    <property type="match status" value="1"/>
</dbReference>
<keyword evidence="3 10" id="KW-0813">Transport</keyword>
<keyword evidence="9 10" id="KW-0998">Cell outer membrane</keyword>
<keyword evidence="4 10" id="KW-1134">Transmembrane beta strand</keyword>
<dbReference type="Gene3D" id="2.170.130.10">
    <property type="entry name" value="TonB-dependent receptor, plug domain"/>
    <property type="match status" value="1"/>
</dbReference>
<evidence type="ECO:0000256" key="8">
    <source>
        <dbReference type="ARBA" id="ARBA00023170"/>
    </source>
</evidence>
<evidence type="ECO:0000256" key="2">
    <source>
        <dbReference type="ARBA" id="ARBA00009810"/>
    </source>
</evidence>
<accession>A0ABW9W442</accession>
<feature type="domain" description="TonB-dependent receptor-like beta-barrel" evidence="13">
    <location>
        <begin position="402"/>
        <end position="844"/>
    </location>
</feature>
<dbReference type="RefSeq" id="WP_161056514.1">
    <property type="nucleotide sequence ID" value="NZ_WWCT01000017.1"/>
</dbReference>
<evidence type="ECO:0000256" key="9">
    <source>
        <dbReference type="ARBA" id="ARBA00023237"/>
    </source>
</evidence>
<comment type="caution">
    <text evidence="15">The sequence shown here is derived from an EMBL/GenBank/DDBJ whole genome shotgun (WGS) entry which is preliminary data.</text>
</comment>
<proteinExistence type="inferred from homology"/>
<evidence type="ECO:0000259" key="14">
    <source>
        <dbReference type="Pfam" id="PF07715"/>
    </source>
</evidence>